<dbReference type="Proteomes" id="UP000234275">
    <property type="component" value="Unassembled WGS sequence"/>
</dbReference>
<dbReference type="OrthoDB" id="5271495at2759"/>
<proteinExistence type="predicted"/>
<dbReference type="VEuPathDB" id="FungiDB:P170DRAFT_440148"/>
<name>A0A2I2FWM8_9EURO</name>
<dbReference type="STRING" id="1392250.A0A2I2FWM8"/>
<dbReference type="RefSeq" id="XP_024700268.1">
    <property type="nucleotide sequence ID" value="XM_024850008.1"/>
</dbReference>
<dbReference type="EMBL" id="MSFO01000008">
    <property type="protein sequence ID" value="PLB44966.1"/>
    <property type="molecule type" value="Genomic_DNA"/>
</dbReference>
<evidence type="ECO:0000313" key="1">
    <source>
        <dbReference type="EMBL" id="PLB44966.1"/>
    </source>
</evidence>
<reference evidence="1 2" key="1">
    <citation type="submission" date="2016-12" db="EMBL/GenBank/DDBJ databases">
        <title>The genomes of Aspergillus section Nigri reveals drivers in fungal speciation.</title>
        <authorList>
            <consortium name="DOE Joint Genome Institute"/>
            <person name="Vesth T.C."/>
            <person name="Nybo J."/>
            <person name="Theobald S."/>
            <person name="Brandl J."/>
            <person name="Frisvad J.C."/>
            <person name="Nielsen K.F."/>
            <person name="Lyhne E.K."/>
            <person name="Kogle M.E."/>
            <person name="Kuo A."/>
            <person name="Riley R."/>
            <person name="Clum A."/>
            <person name="Nolan M."/>
            <person name="Lipzen A."/>
            <person name="Salamov A."/>
            <person name="Henrissat B."/>
            <person name="Wiebenga A."/>
            <person name="De Vries R.P."/>
            <person name="Grigoriev I.V."/>
            <person name="Mortensen U.H."/>
            <person name="Andersen M.R."/>
            <person name="Baker S.E."/>
        </authorList>
    </citation>
    <scope>NUCLEOTIDE SEQUENCE [LARGE SCALE GENOMIC DNA]</scope>
    <source>
        <strain evidence="1 2">IBT 23096</strain>
    </source>
</reference>
<dbReference type="InterPro" id="IPR046670">
    <property type="entry name" value="DUF6540"/>
</dbReference>
<dbReference type="AlphaFoldDB" id="A0A2I2FWM8"/>
<evidence type="ECO:0000313" key="2">
    <source>
        <dbReference type="Proteomes" id="UP000234275"/>
    </source>
</evidence>
<sequence>MAYKLSVEVFGDGENPDDPSHWGFTINKPPNPYGDLLHVRTLDAKGMFFQFEPRLRTRLNTQQALGLCVISTLTDQQRQRATQIVANEEAPKDGKRNCQDWVLSTLIALEIEELVPPGTSEFWKEMIGKPARHVRGAVGTNWIALRKF</sequence>
<keyword evidence="2" id="KW-1185">Reference proteome</keyword>
<comment type="caution">
    <text evidence="1">The sequence shown here is derived from an EMBL/GenBank/DDBJ whole genome shotgun (WGS) entry which is preliminary data.</text>
</comment>
<dbReference type="Pfam" id="PF20174">
    <property type="entry name" value="DUF6540"/>
    <property type="match status" value="1"/>
</dbReference>
<organism evidence="1 2">
    <name type="scientific">Aspergillus steynii IBT 23096</name>
    <dbReference type="NCBI Taxonomy" id="1392250"/>
    <lineage>
        <taxon>Eukaryota</taxon>
        <taxon>Fungi</taxon>
        <taxon>Dikarya</taxon>
        <taxon>Ascomycota</taxon>
        <taxon>Pezizomycotina</taxon>
        <taxon>Eurotiomycetes</taxon>
        <taxon>Eurotiomycetidae</taxon>
        <taxon>Eurotiales</taxon>
        <taxon>Aspergillaceae</taxon>
        <taxon>Aspergillus</taxon>
        <taxon>Aspergillus subgen. Circumdati</taxon>
    </lineage>
</organism>
<gene>
    <name evidence="1" type="ORF">P170DRAFT_440148</name>
</gene>
<accession>A0A2I2FWM8</accession>
<protein>
    <submittedName>
        <fullName evidence="1">Uncharacterized protein</fullName>
    </submittedName>
</protein>
<dbReference type="GeneID" id="36557707"/>